<sequence length="219" mass="24281">MKKYRSLLLLLSYLLVAPLYAPLCAIEQLEVQALMPGLVVLNVDGSRTSIKKGQTSEQGITLISSTTQSAVLEINGEQKTYRMGTTVSVSFTQRDQISEQIFIDKYGMFRAHGSINNQSVRFLIDTGASSVAMSAKDARRLGIQYRLNGRPVTTHTASGTANGWAIKLKSVRLGQLVERNVRGMVIDGDYPQHVLLGMTFLNRMKVEKEGQKMTIIKKK</sequence>
<dbReference type="NCBIfam" id="TIGR02281">
    <property type="entry name" value="clan_AA_DTGA"/>
    <property type="match status" value="1"/>
</dbReference>
<evidence type="ECO:0008006" key="2">
    <source>
        <dbReference type="Google" id="ProtNLM"/>
    </source>
</evidence>
<dbReference type="InterPro" id="IPR021109">
    <property type="entry name" value="Peptidase_aspartic_dom_sf"/>
</dbReference>
<name>A0A3B0YQ15_9ZZZZ</name>
<dbReference type="EMBL" id="UOFI01000199">
    <property type="protein sequence ID" value="VAW70546.1"/>
    <property type="molecule type" value="Genomic_DNA"/>
</dbReference>
<dbReference type="InterPro" id="IPR011969">
    <property type="entry name" value="Clan_AA_Asp_peptidase_C"/>
</dbReference>
<protein>
    <recommendedName>
        <fullName evidence="2">TIGR02281 family clan AA aspartic protease</fullName>
    </recommendedName>
</protein>
<proteinExistence type="predicted"/>
<dbReference type="AlphaFoldDB" id="A0A3B0YQ15"/>
<evidence type="ECO:0000313" key="1">
    <source>
        <dbReference type="EMBL" id="VAW70546.1"/>
    </source>
</evidence>
<dbReference type="CDD" id="cd05483">
    <property type="entry name" value="retropepsin_like_bacteria"/>
    <property type="match status" value="1"/>
</dbReference>
<dbReference type="Pfam" id="PF13975">
    <property type="entry name" value="gag-asp_proteas"/>
    <property type="match status" value="1"/>
</dbReference>
<accession>A0A3B0YQ15</accession>
<dbReference type="SUPFAM" id="SSF50630">
    <property type="entry name" value="Acid proteases"/>
    <property type="match status" value="1"/>
</dbReference>
<dbReference type="Gene3D" id="2.40.70.10">
    <property type="entry name" value="Acid Proteases"/>
    <property type="match status" value="1"/>
</dbReference>
<dbReference type="InterPro" id="IPR034122">
    <property type="entry name" value="Retropepsin-like_bacterial"/>
</dbReference>
<gene>
    <name evidence="1" type="ORF">MNBD_GAMMA09-2214</name>
</gene>
<reference evidence="1" key="1">
    <citation type="submission" date="2018-06" db="EMBL/GenBank/DDBJ databases">
        <authorList>
            <person name="Zhirakovskaya E."/>
        </authorList>
    </citation>
    <scope>NUCLEOTIDE SEQUENCE</scope>
</reference>
<organism evidence="1">
    <name type="scientific">hydrothermal vent metagenome</name>
    <dbReference type="NCBI Taxonomy" id="652676"/>
    <lineage>
        <taxon>unclassified sequences</taxon>
        <taxon>metagenomes</taxon>
        <taxon>ecological metagenomes</taxon>
    </lineage>
</organism>